<name>A0ABP2R050_STRRT</name>
<dbReference type="EMBL" id="AJTZ01000005">
    <property type="protein sequence ID" value="EJN94653.1"/>
    <property type="molecule type" value="Genomic_DNA"/>
</dbReference>
<keyword evidence="2" id="KW-1185">Reference proteome</keyword>
<proteinExistence type="predicted"/>
<comment type="caution">
    <text evidence="1">The sequence shown here is derived from an EMBL/GenBank/DDBJ whole genome shotgun (WGS) entry which is preliminary data.</text>
</comment>
<evidence type="ECO:0000313" key="2">
    <source>
        <dbReference type="Proteomes" id="UP000007815"/>
    </source>
</evidence>
<dbReference type="Proteomes" id="UP000007815">
    <property type="component" value="Unassembled WGS sequence"/>
</dbReference>
<evidence type="ECO:0000313" key="1">
    <source>
        <dbReference type="EMBL" id="EJN94653.1"/>
    </source>
</evidence>
<sequence length="35" mass="3870">MTDFQKGSEISSLNTIKQLVILKCSIFSIAALLKK</sequence>
<reference evidence="1 2" key="1">
    <citation type="submission" date="2009-12" db="EMBL/GenBank/DDBJ databases">
        <authorList>
            <person name="Lefebure T."/>
            <person name="Cornejo O.E."/>
            <person name="Pavinski Bitar P.D."/>
            <person name="Lang P."/>
            <person name="Stanhope M.J."/>
        </authorList>
    </citation>
    <scope>NUCLEOTIDE SEQUENCE [LARGE SCALE GENOMIC DNA]</scope>
    <source>
        <strain evidence="1 2">FA-1</strain>
    </source>
</reference>
<protein>
    <submittedName>
        <fullName evidence="1">Uncharacterized protein</fullName>
    </submittedName>
</protein>
<gene>
    <name evidence="1" type="ORF">SRA_08966</name>
</gene>
<organism evidence="1 2">
    <name type="scientific">Streptococcus ratti FA-1 = DSM 20564</name>
    <dbReference type="NCBI Taxonomy" id="699248"/>
    <lineage>
        <taxon>Bacteria</taxon>
        <taxon>Bacillati</taxon>
        <taxon>Bacillota</taxon>
        <taxon>Bacilli</taxon>
        <taxon>Lactobacillales</taxon>
        <taxon>Streptococcaceae</taxon>
        <taxon>Streptococcus</taxon>
    </lineage>
</organism>
<accession>A0ABP2R050</accession>